<dbReference type="InterPro" id="IPR036097">
    <property type="entry name" value="HisK_dim/P_sf"/>
</dbReference>
<comment type="caution">
    <text evidence="11">The sequence shown here is derived from an EMBL/GenBank/DDBJ whole genome shotgun (WGS) entry which is preliminary data.</text>
</comment>
<evidence type="ECO:0000256" key="6">
    <source>
        <dbReference type="ARBA" id="ARBA00022777"/>
    </source>
</evidence>
<dbReference type="SUPFAM" id="SSF55874">
    <property type="entry name" value="ATPase domain of HSP90 chaperone/DNA topoisomerase II/histidine kinase"/>
    <property type="match status" value="1"/>
</dbReference>
<keyword evidence="6" id="KW-0418">Kinase</keyword>
<dbReference type="Pfam" id="PF02518">
    <property type="entry name" value="HATPase_c"/>
    <property type="match status" value="1"/>
</dbReference>
<protein>
    <recommendedName>
        <fullName evidence="2">histidine kinase</fullName>
        <ecNumber evidence="2">2.7.13.3</ecNumber>
    </recommendedName>
</protein>
<dbReference type="InterPro" id="IPR005467">
    <property type="entry name" value="His_kinase_dom"/>
</dbReference>
<dbReference type="PROSITE" id="PS50109">
    <property type="entry name" value="HIS_KIN"/>
    <property type="match status" value="1"/>
</dbReference>
<evidence type="ECO:0000256" key="4">
    <source>
        <dbReference type="ARBA" id="ARBA00022679"/>
    </source>
</evidence>
<dbReference type="PANTHER" id="PTHR43065:SF10">
    <property type="entry name" value="PEROXIDE STRESS-ACTIVATED HISTIDINE KINASE MAK3"/>
    <property type="match status" value="1"/>
</dbReference>
<dbReference type="EC" id="2.7.13.3" evidence="2"/>
<reference evidence="11 12" key="1">
    <citation type="journal article" date="2019" name="Nat. Microbiol.">
        <title>Mediterranean grassland soil C-N compound turnover is dependent on rainfall and depth, and is mediated by genomically divergent microorganisms.</title>
        <authorList>
            <person name="Diamond S."/>
            <person name="Andeer P.F."/>
            <person name="Li Z."/>
            <person name="Crits-Christoph A."/>
            <person name="Burstein D."/>
            <person name="Anantharaman K."/>
            <person name="Lane K.R."/>
            <person name="Thomas B.C."/>
            <person name="Pan C."/>
            <person name="Northen T.R."/>
            <person name="Banfield J.F."/>
        </authorList>
    </citation>
    <scope>NUCLEOTIDE SEQUENCE [LARGE SCALE GENOMIC DNA]</scope>
    <source>
        <strain evidence="11">WS_11</strain>
    </source>
</reference>
<proteinExistence type="predicted"/>
<feature type="region of interest" description="Disordered" evidence="9">
    <location>
        <begin position="1"/>
        <end position="31"/>
    </location>
</feature>
<keyword evidence="3" id="KW-0597">Phosphoprotein</keyword>
<evidence type="ECO:0000256" key="7">
    <source>
        <dbReference type="ARBA" id="ARBA00022840"/>
    </source>
</evidence>
<dbReference type="EMBL" id="VBPB01000010">
    <property type="protein sequence ID" value="TMQ74152.1"/>
    <property type="molecule type" value="Genomic_DNA"/>
</dbReference>
<evidence type="ECO:0000256" key="5">
    <source>
        <dbReference type="ARBA" id="ARBA00022741"/>
    </source>
</evidence>
<evidence type="ECO:0000256" key="9">
    <source>
        <dbReference type="SAM" id="MobiDB-lite"/>
    </source>
</evidence>
<dbReference type="AlphaFoldDB" id="A0A538UE25"/>
<dbReference type="SUPFAM" id="SSF47384">
    <property type="entry name" value="Homodimeric domain of signal transducing histidine kinase"/>
    <property type="match status" value="1"/>
</dbReference>
<dbReference type="InterPro" id="IPR003594">
    <property type="entry name" value="HATPase_dom"/>
</dbReference>
<keyword evidence="4" id="KW-0808">Transferase</keyword>
<keyword evidence="8" id="KW-0902">Two-component regulatory system</keyword>
<name>A0A538UE25_UNCEI</name>
<dbReference type="CDD" id="cd00075">
    <property type="entry name" value="HATPase"/>
    <property type="match status" value="1"/>
</dbReference>
<dbReference type="CDD" id="cd00082">
    <property type="entry name" value="HisKA"/>
    <property type="match status" value="1"/>
</dbReference>
<feature type="domain" description="Histidine kinase" evidence="10">
    <location>
        <begin position="67"/>
        <end position="278"/>
    </location>
</feature>
<comment type="catalytic activity">
    <reaction evidence="1">
        <text>ATP + protein L-histidine = ADP + protein N-phospho-L-histidine.</text>
        <dbReference type="EC" id="2.7.13.3"/>
    </reaction>
</comment>
<dbReference type="GO" id="GO:0005524">
    <property type="term" value="F:ATP binding"/>
    <property type="evidence" value="ECO:0007669"/>
    <property type="project" value="UniProtKB-KW"/>
</dbReference>
<dbReference type="InterPro" id="IPR036890">
    <property type="entry name" value="HATPase_C_sf"/>
</dbReference>
<dbReference type="PANTHER" id="PTHR43065">
    <property type="entry name" value="SENSOR HISTIDINE KINASE"/>
    <property type="match status" value="1"/>
</dbReference>
<dbReference type="SMART" id="SM00387">
    <property type="entry name" value="HATPase_c"/>
    <property type="match status" value="1"/>
</dbReference>
<evidence type="ECO:0000256" key="1">
    <source>
        <dbReference type="ARBA" id="ARBA00000085"/>
    </source>
</evidence>
<dbReference type="InterPro" id="IPR003661">
    <property type="entry name" value="HisK_dim/P_dom"/>
</dbReference>
<keyword evidence="5" id="KW-0547">Nucleotide-binding</keyword>
<evidence type="ECO:0000256" key="2">
    <source>
        <dbReference type="ARBA" id="ARBA00012438"/>
    </source>
</evidence>
<dbReference type="Proteomes" id="UP000319771">
    <property type="component" value="Unassembled WGS sequence"/>
</dbReference>
<evidence type="ECO:0000313" key="12">
    <source>
        <dbReference type="Proteomes" id="UP000319771"/>
    </source>
</evidence>
<evidence type="ECO:0000313" key="11">
    <source>
        <dbReference type="EMBL" id="TMQ74152.1"/>
    </source>
</evidence>
<dbReference type="Gene3D" id="3.30.565.10">
    <property type="entry name" value="Histidine kinase-like ATPase, C-terminal domain"/>
    <property type="match status" value="1"/>
</dbReference>
<dbReference type="InterPro" id="IPR004358">
    <property type="entry name" value="Sig_transdc_His_kin-like_C"/>
</dbReference>
<accession>A0A538UE25</accession>
<dbReference type="SMART" id="SM00388">
    <property type="entry name" value="HisKA"/>
    <property type="match status" value="1"/>
</dbReference>
<dbReference type="Pfam" id="PF00512">
    <property type="entry name" value="HisKA"/>
    <property type="match status" value="1"/>
</dbReference>
<evidence type="ECO:0000256" key="3">
    <source>
        <dbReference type="ARBA" id="ARBA00022553"/>
    </source>
</evidence>
<evidence type="ECO:0000256" key="8">
    <source>
        <dbReference type="ARBA" id="ARBA00023012"/>
    </source>
</evidence>
<gene>
    <name evidence="11" type="ORF">E6K81_01095</name>
</gene>
<evidence type="ECO:0000259" key="10">
    <source>
        <dbReference type="PROSITE" id="PS50109"/>
    </source>
</evidence>
<organism evidence="11 12">
    <name type="scientific">Eiseniibacteriota bacterium</name>
    <dbReference type="NCBI Taxonomy" id="2212470"/>
    <lineage>
        <taxon>Bacteria</taxon>
        <taxon>Candidatus Eiseniibacteriota</taxon>
    </lineage>
</organism>
<dbReference type="GO" id="GO:0000155">
    <property type="term" value="F:phosphorelay sensor kinase activity"/>
    <property type="evidence" value="ECO:0007669"/>
    <property type="project" value="InterPro"/>
</dbReference>
<dbReference type="PRINTS" id="PR00344">
    <property type="entry name" value="BCTRLSENSOR"/>
</dbReference>
<dbReference type="Gene3D" id="1.10.287.130">
    <property type="match status" value="1"/>
</dbReference>
<sequence length="280" mass="30603">MTCGTAAPKPRDITNSHPPRPTSPPGGEELSGASVMELSRARAELDRIRVHLEDRERLTALGRLTATIAHEVRNPLTAMKMWLHMIRVARPDAAGLDHKCTMLSQEICRLERLVGEVLEVARPASLQRAPLQMPRLLDRTLDLMAPRMREKELRVCRRDAVTLPAVHGDSAQLVQVFLNLLDNAREATPRGGEISIQESLEQASEHGEVVVRVRDTGPGMPERVRGRLFEPFVTTKADGTGLGLYIAAGITARHGGRLELERSTDGGCVFAVSLPAMAGA</sequence>
<keyword evidence="7" id="KW-0067">ATP-binding</keyword>